<evidence type="ECO:0000313" key="1">
    <source>
        <dbReference type="EMBL" id="GGM81989.1"/>
    </source>
</evidence>
<evidence type="ECO:0000313" key="2">
    <source>
        <dbReference type="Proteomes" id="UP000637578"/>
    </source>
</evidence>
<comment type="caution">
    <text evidence="1">The sequence shown here is derived from an EMBL/GenBank/DDBJ whole genome shotgun (WGS) entry which is preliminary data.</text>
</comment>
<dbReference type="Pfam" id="PF20373">
    <property type="entry name" value="DUF6668"/>
    <property type="match status" value="1"/>
</dbReference>
<name>A0A8J3CIP5_9PSEU</name>
<dbReference type="InterPro" id="IPR046609">
    <property type="entry name" value="DUF6668"/>
</dbReference>
<sequence>MGCHGGAGVSTLAHLVPGGMDAQRAWPNPQLGGPGGVILVCRSNASGCAAASAALRQWGSGGTPLVTILGLVVMADAPGRLPRSLADQLKRISGLVPRMWTVPWVPAWRLAPPEPATAPAAIRRLGQELQSPPWVTAKGH</sequence>
<protein>
    <submittedName>
        <fullName evidence="1">Uncharacterized protein</fullName>
    </submittedName>
</protein>
<dbReference type="AlphaFoldDB" id="A0A8J3CIP5"/>
<gene>
    <name evidence="1" type="ORF">GCM10012275_60760</name>
</gene>
<dbReference type="Proteomes" id="UP000637578">
    <property type="component" value="Unassembled WGS sequence"/>
</dbReference>
<dbReference type="EMBL" id="BMMK01000054">
    <property type="protein sequence ID" value="GGM81989.1"/>
    <property type="molecule type" value="Genomic_DNA"/>
</dbReference>
<organism evidence="1 2">
    <name type="scientific">Longimycelium tulufanense</name>
    <dbReference type="NCBI Taxonomy" id="907463"/>
    <lineage>
        <taxon>Bacteria</taxon>
        <taxon>Bacillati</taxon>
        <taxon>Actinomycetota</taxon>
        <taxon>Actinomycetes</taxon>
        <taxon>Pseudonocardiales</taxon>
        <taxon>Pseudonocardiaceae</taxon>
        <taxon>Longimycelium</taxon>
    </lineage>
</organism>
<accession>A0A8J3CIP5</accession>
<reference evidence="1" key="2">
    <citation type="submission" date="2020-09" db="EMBL/GenBank/DDBJ databases">
        <authorList>
            <person name="Sun Q."/>
            <person name="Zhou Y."/>
        </authorList>
    </citation>
    <scope>NUCLEOTIDE SEQUENCE</scope>
    <source>
        <strain evidence="1">CGMCC 4.5737</strain>
    </source>
</reference>
<reference evidence="1" key="1">
    <citation type="journal article" date="2014" name="Int. J. Syst. Evol. Microbiol.">
        <title>Complete genome sequence of Corynebacterium casei LMG S-19264T (=DSM 44701T), isolated from a smear-ripened cheese.</title>
        <authorList>
            <consortium name="US DOE Joint Genome Institute (JGI-PGF)"/>
            <person name="Walter F."/>
            <person name="Albersmeier A."/>
            <person name="Kalinowski J."/>
            <person name="Ruckert C."/>
        </authorList>
    </citation>
    <scope>NUCLEOTIDE SEQUENCE</scope>
    <source>
        <strain evidence="1">CGMCC 4.5737</strain>
    </source>
</reference>
<proteinExistence type="predicted"/>
<keyword evidence="2" id="KW-1185">Reference proteome</keyword>